<gene>
    <name evidence="9" type="primary">ispE</name>
    <name evidence="12" type="ORF">FC56_GL001068</name>
</gene>
<proteinExistence type="inferred from homology"/>
<dbReference type="GO" id="GO:0050515">
    <property type="term" value="F:4-(cytidine 5'-diphospho)-2-C-methyl-D-erythritol kinase activity"/>
    <property type="evidence" value="ECO:0007669"/>
    <property type="project" value="UniProtKB-UniRule"/>
</dbReference>
<keyword evidence="7 9" id="KW-0067">ATP-binding</keyword>
<evidence type="ECO:0000256" key="9">
    <source>
        <dbReference type="HAMAP-Rule" id="MF_00061"/>
    </source>
</evidence>
<keyword evidence="9" id="KW-0414">Isoprene biosynthesis</keyword>
<accession>A0A0R2CSK9</accession>
<evidence type="ECO:0000313" key="13">
    <source>
        <dbReference type="Proteomes" id="UP000051256"/>
    </source>
</evidence>
<feature type="active site" evidence="9">
    <location>
        <position position="34"/>
    </location>
</feature>
<keyword evidence="13" id="KW-1185">Reference proteome</keyword>
<dbReference type="InterPro" id="IPR020568">
    <property type="entry name" value="Ribosomal_Su5_D2-typ_SF"/>
</dbReference>
<evidence type="ECO:0000256" key="5">
    <source>
        <dbReference type="ARBA" id="ARBA00022741"/>
    </source>
</evidence>
<evidence type="ECO:0000259" key="10">
    <source>
        <dbReference type="Pfam" id="PF00288"/>
    </source>
</evidence>
<evidence type="ECO:0000259" key="11">
    <source>
        <dbReference type="Pfam" id="PF08544"/>
    </source>
</evidence>
<evidence type="ECO:0000256" key="8">
    <source>
        <dbReference type="ARBA" id="ARBA00032554"/>
    </source>
</evidence>
<dbReference type="InterPro" id="IPR014721">
    <property type="entry name" value="Ribsml_uS5_D2-typ_fold_subgr"/>
</dbReference>
<dbReference type="PIRSF" id="PIRSF010376">
    <property type="entry name" value="IspE"/>
    <property type="match status" value="1"/>
</dbReference>
<dbReference type="Pfam" id="PF08544">
    <property type="entry name" value="GHMP_kinases_C"/>
    <property type="match status" value="1"/>
</dbReference>
<dbReference type="Pfam" id="PF00288">
    <property type="entry name" value="GHMP_kinases_N"/>
    <property type="match status" value="1"/>
</dbReference>
<evidence type="ECO:0000256" key="4">
    <source>
        <dbReference type="ARBA" id="ARBA00022679"/>
    </source>
</evidence>
<organism evidence="12 13">
    <name type="scientific">Lentilactobacillus senioris DSM 24302 = JCM 17472</name>
    <dbReference type="NCBI Taxonomy" id="1423802"/>
    <lineage>
        <taxon>Bacteria</taxon>
        <taxon>Bacillati</taxon>
        <taxon>Bacillota</taxon>
        <taxon>Bacilli</taxon>
        <taxon>Lactobacillales</taxon>
        <taxon>Lactobacillaceae</taxon>
        <taxon>Lentilactobacillus</taxon>
    </lineage>
</organism>
<evidence type="ECO:0000256" key="3">
    <source>
        <dbReference type="ARBA" id="ARBA00017473"/>
    </source>
</evidence>
<dbReference type="GO" id="GO:0005524">
    <property type="term" value="F:ATP binding"/>
    <property type="evidence" value="ECO:0007669"/>
    <property type="project" value="UniProtKB-UniRule"/>
</dbReference>
<dbReference type="EMBL" id="AYZR01000001">
    <property type="protein sequence ID" value="KRM94767.1"/>
    <property type="molecule type" value="Genomic_DNA"/>
</dbReference>
<dbReference type="AlphaFoldDB" id="A0A0R2CSK9"/>
<dbReference type="SUPFAM" id="SSF54211">
    <property type="entry name" value="Ribosomal protein S5 domain 2-like"/>
    <property type="match status" value="1"/>
</dbReference>
<comment type="similarity">
    <text evidence="1 9">Belongs to the GHMP kinase family. IspE subfamily.</text>
</comment>
<comment type="pathway">
    <text evidence="9">Isoprenoid biosynthesis; isopentenyl diphosphate biosynthesis via DXP pathway; isopentenyl diphosphate from 1-deoxy-D-xylulose 5-phosphate: step 3/6.</text>
</comment>
<protein>
    <recommendedName>
        <fullName evidence="3 9">4-diphosphocytidyl-2-C-methyl-D-erythritol kinase</fullName>
        <shortName evidence="9">CMK</shortName>
        <ecNumber evidence="2 9">2.7.1.148</ecNumber>
    </recommendedName>
    <alternativeName>
        <fullName evidence="8 9">4-(cytidine-5'-diphospho)-2-C-methyl-D-erythritol kinase</fullName>
    </alternativeName>
</protein>
<evidence type="ECO:0000256" key="7">
    <source>
        <dbReference type="ARBA" id="ARBA00022840"/>
    </source>
</evidence>
<dbReference type="PATRIC" id="fig|1423802.4.peg.1082"/>
<dbReference type="UniPathway" id="UPA00056">
    <property type="reaction ID" value="UER00094"/>
</dbReference>
<dbReference type="PANTHER" id="PTHR43527">
    <property type="entry name" value="4-DIPHOSPHOCYTIDYL-2-C-METHYL-D-ERYTHRITOL KINASE, CHLOROPLASTIC"/>
    <property type="match status" value="1"/>
</dbReference>
<keyword evidence="6 9" id="KW-0418">Kinase</keyword>
<dbReference type="InterPro" id="IPR036554">
    <property type="entry name" value="GHMP_kinase_C_sf"/>
</dbReference>
<dbReference type="GO" id="GO:0016114">
    <property type="term" value="P:terpenoid biosynthetic process"/>
    <property type="evidence" value="ECO:0007669"/>
    <property type="project" value="UniProtKB-UniRule"/>
</dbReference>
<dbReference type="Gene3D" id="3.30.70.890">
    <property type="entry name" value="GHMP kinase, C-terminal domain"/>
    <property type="match status" value="1"/>
</dbReference>
<comment type="caution">
    <text evidence="12">The sequence shown here is derived from an EMBL/GenBank/DDBJ whole genome shotgun (WGS) entry which is preliminary data.</text>
</comment>
<dbReference type="InterPro" id="IPR004424">
    <property type="entry name" value="IspE"/>
</dbReference>
<dbReference type="STRING" id="1423802.FC56_GL001068"/>
<dbReference type="HAMAP" id="MF_00061">
    <property type="entry name" value="IspE"/>
    <property type="match status" value="1"/>
</dbReference>
<comment type="function">
    <text evidence="9">Catalyzes the phosphorylation of the position 2 hydroxy group of 4-diphosphocytidyl-2C-methyl-D-erythritol.</text>
</comment>
<feature type="domain" description="GHMP kinase N-terminal" evidence="10">
    <location>
        <begin position="91"/>
        <end position="169"/>
    </location>
</feature>
<evidence type="ECO:0000256" key="1">
    <source>
        <dbReference type="ARBA" id="ARBA00009684"/>
    </source>
</evidence>
<comment type="catalytic activity">
    <reaction evidence="9">
        <text>4-CDP-2-C-methyl-D-erythritol + ATP = 4-CDP-2-C-methyl-D-erythritol 2-phosphate + ADP + H(+)</text>
        <dbReference type="Rhea" id="RHEA:18437"/>
        <dbReference type="ChEBI" id="CHEBI:15378"/>
        <dbReference type="ChEBI" id="CHEBI:30616"/>
        <dbReference type="ChEBI" id="CHEBI:57823"/>
        <dbReference type="ChEBI" id="CHEBI:57919"/>
        <dbReference type="ChEBI" id="CHEBI:456216"/>
        <dbReference type="EC" id="2.7.1.148"/>
    </reaction>
</comment>
<dbReference type="Gene3D" id="3.30.230.10">
    <property type="match status" value="1"/>
</dbReference>
<keyword evidence="4 9" id="KW-0808">Transferase</keyword>
<dbReference type="SUPFAM" id="SSF55060">
    <property type="entry name" value="GHMP Kinase, C-terminal domain"/>
    <property type="match status" value="1"/>
</dbReference>
<dbReference type="PANTHER" id="PTHR43527:SF2">
    <property type="entry name" value="4-DIPHOSPHOCYTIDYL-2-C-METHYL-D-ERYTHRITOL KINASE, CHLOROPLASTIC"/>
    <property type="match status" value="1"/>
</dbReference>
<dbReference type="EC" id="2.7.1.148" evidence="2 9"/>
<feature type="domain" description="GHMP kinase C-terminal" evidence="11">
    <location>
        <begin position="223"/>
        <end position="297"/>
    </location>
</feature>
<dbReference type="InterPro" id="IPR013750">
    <property type="entry name" value="GHMP_kinase_C_dom"/>
</dbReference>
<evidence type="ECO:0000256" key="6">
    <source>
        <dbReference type="ARBA" id="ARBA00022777"/>
    </source>
</evidence>
<dbReference type="Proteomes" id="UP000051256">
    <property type="component" value="Unassembled WGS sequence"/>
</dbReference>
<dbReference type="GO" id="GO:0019288">
    <property type="term" value="P:isopentenyl diphosphate biosynthetic process, methylerythritol 4-phosphate pathway"/>
    <property type="evidence" value="ECO:0007669"/>
    <property type="project" value="UniProtKB-UniRule"/>
</dbReference>
<evidence type="ECO:0000256" key="2">
    <source>
        <dbReference type="ARBA" id="ARBA00012052"/>
    </source>
</evidence>
<dbReference type="NCBIfam" id="TIGR00154">
    <property type="entry name" value="ispE"/>
    <property type="match status" value="1"/>
</dbReference>
<feature type="binding site" evidence="9">
    <location>
        <begin position="119"/>
        <end position="129"/>
    </location>
    <ligand>
        <name>ATP</name>
        <dbReference type="ChEBI" id="CHEBI:30616"/>
    </ligand>
</feature>
<evidence type="ECO:0000313" key="12">
    <source>
        <dbReference type="EMBL" id="KRM94767.1"/>
    </source>
</evidence>
<feature type="active site" evidence="9">
    <location>
        <position position="161"/>
    </location>
</feature>
<keyword evidence="5 9" id="KW-0547">Nucleotide-binding</keyword>
<dbReference type="InterPro" id="IPR006204">
    <property type="entry name" value="GHMP_kinase_N_dom"/>
</dbReference>
<name>A0A0R2CSK9_9LACO</name>
<reference evidence="12 13" key="1">
    <citation type="journal article" date="2015" name="Genome Announc.">
        <title>Expanding the biotechnology potential of lactobacilli through comparative genomics of 213 strains and associated genera.</title>
        <authorList>
            <person name="Sun Z."/>
            <person name="Harris H.M."/>
            <person name="McCann A."/>
            <person name="Guo C."/>
            <person name="Argimon S."/>
            <person name="Zhang W."/>
            <person name="Yang X."/>
            <person name="Jeffery I.B."/>
            <person name="Cooney J.C."/>
            <person name="Kagawa T.F."/>
            <person name="Liu W."/>
            <person name="Song Y."/>
            <person name="Salvetti E."/>
            <person name="Wrobel A."/>
            <person name="Rasinkangas P."/>
            <person name="Parkhill J."/>
            <person name="Rea M.C."/>
            <person name="O'Sullivan O."/>
            <person name="Ritari J."/>
            <person name="Douillard F.P."/>
            <person name="Paul Ross R."/>
            <person name="Yang R."/>
            <person name="Briner A.E."/>
            <person name="Felis G.E."/>
            <person name="de Vos W.M."/>
            <person name="Barrangou R."/>
            <person name="Klaenhammer T.R."/>
            <person name="Caufield P.W."/>
            <person name="Cui Y."/>
            <person name="Zhang H."/>
            <person name="O'Toole P.W."/>
        </authorList>
    </citation>
    <scope>NUCLEOTIDE SEQUENCE [LARGE SCALE GENOMIC DNA]</scope>
    <source>
        <strain evidence="12 13">DSM 24302</strain>
    </source>
</reference>
<sequence>MKLTFEDLSSIILVIKSSEVEGMVMKRIVRAPAKINLGLDTPHAYARGVLEWKMVMISVDLADDLQIETTSANSHIQVFSDKGFLPEGNRNLAYQAARVFKHAAQIDDGITIHIQKRIPVSAGLGGGSSDAAAVLRTLNDMYQTNFSDRQLEELGLKIDSDVPYCVYGKPALVTGKGDQITPLQPLPACWLVIAKPGVSISTLKLLRSVKHDELSHPNIDALIAAIQTGNYEQMVANMGNALEAVAAKNHPEVNILKERMLKAGADGAQMSGSGPTVFGICRQLSRAKRVYNSISGFCREVYLVAPVGEGA</sequence>